<comment type="caution">
    <text evidence="1">The sequence shown here is derived from an EMBL/GenBank/DDBJ whole genome shotgun (WGS) entry which is preliminary data.</text>
</comment>
<sequence length="412" mass="46059">MTRSSPPPTQQAANNRDPTLIPGLPNDVAAVIITLVPYSHHPRLKPTCKSWRHFLSSQTLINLRQSSPNPKSQSHLLCVFPEDPSISRPYLFDPESPAWCPLPPLPPNPSLYGLCNFASVSVAQFLYVLGGSHFDARSFPLDRPSASASNFRFDFATRRWDCLAPMISPRGSFACTAGDGEILVAGGGSRHVVFGAAGSRTSSAERYDVARDEWVALDDLPGFRAGCTGFLVRNEDRREFWVMGGYGGSRTIGGILPIDEYYRDAVVLELGDDRERRWREVGNMWGTRERVCLGKVAIVEGDEFHVPKVFMLENDDIFRYNMDINRWQKESTLPRKGDSSLGFISLKGELCVLTSLDGVESIETRRPRPSDKVGTLLIQIYNPENKSWRTVMTRPPFHHLDFGTAVLCSIRL</sequence>
<proteinExistence type="predicted"/>
<name>A0ACB9MQU7_9MYRT</name>
<accession>A0ACB9MQU7</accession>
<organism evidence="1 2">
    <name type="scientific">Melastoma candidum</name>
    <dbReference type="NCBI Taxonomy" id="119954"/>
    <lineage>
        <taxon>Eukaryota</taxon>
        <taxon>Viridiplantae</taxon>
        <taxon>Streptophyta</taxon>
        <taxon>Embryophyta</taxon>
        <taxon>Tracheophyta</taxon>
        <taxon>Spermatophyta</taxon>
        <taxon>Magnoliopsida</taxon>
        <taxon>eudicotyledons</taxon>
        <taxon>Gunneridae</taxon>
        <taxon>Pentapetalae</taxon>
        <taxon>rosids</taxon>
        <taxon>malvids</taxon>
        <taxon>Myrtales</taxon>
        <taxon>Melastomataceae</taxon>
        <taxon>Melastomatoideae</taxon>
        <taxon>Melastomateae</taxon>
        <taxon>Melastoma</taxon>
    </lineage>
</organism>
<protein>
    <submittedName>
        <fullName evidence="1">Uncharacterized protein</fullName>
    </submittedName>
</protein>
<reference evidence="2" key="1">
    <citation type="journal article" date="2023" name="Front. Plant Sci.">
        <title>Chromosomal-level genome assembly of Melastoma candidum provides insights into trichome evolution.</title>
        <authorList>
            <person name="Zhong Y."/>
            <person name="Wu W."/>
            <person name="Sun C."/>
            <person name="Zou P."/>
            <person name="Liu Y."/>
            <person name="Dai S."/>
            <person name="Zhou R."/>
        </authorList>
    </citation>
    <scope>NUCLEOTIDE SEQUENCE [LARGE SCALE GENOMIC DNA]</scope>
</reference>
<keyword evidence="2" id="KW-1185">Reference proteome</keyword>
<evidence type="ECO:0000313" key="1">
    <source>
        <dbReference type="EMBL" id="KAI4326542.1"/>
    </source>
</evidence>
<dbReference type="EMBL" id="CM042888">
    <property type="protein sequence ID" value="KAI4326542.1"/>
    <property type="molecule type" value="Genomic_DNA"/>
</dbReference>
<gene>
    <name evidence="1" type="ORF">MLD38_031846</name>
</gene>
<evidence type="ECO:0000313" key="2">
    <source>
        <dbReference type="Proteomes" id="UP001057402"/>
    </source>
</evidence>
<dbReference type="Proteomes" id="UP001057402">
    <property type="component" value="Chromosome 9"/>
</dbReference>